<dbReference type="OrthoDB" id="8190309at2759"/>
<dbReference type="EMBL" id="CABPRJ010000017">
    <property type="protein sequence ID" value="VVC25691.1"/>
    <property type="molecule type" value="Genomic_DNA"/>
</dbReference>
<keyword evidence="4" id="KW-1185">Reference proteome</keyword>
<sequence length="584" mass="65991">MFVTLVEPSSKIRRNSAFHRWDLFRISVAEGKVNFDSKMWKITTVLLFIIPIVVNSTSDNNNVQMTRTSIKVARNLDPNAMETLEIKTRTGDIATIVVKKRDGRQQSTKSTPEPNLQLVSTSNENTPPIRVPDPVVIRSDSVYVKNQKEEDKKSRSLFHVDTDGIPVITGVREPDDENDTQIWRNARVINGILVPNTNKTNQHVAAKEEFKPAVAPMFNGVWQVYKKKPEPEKTPPTLNNEQTYFTAQRNTYDEKYMTDKILGYIKNINGNILAKDRSSRMFEPQMEARVLHAPSVSVFPNSAAYSPKTVPRLSFEESARTPVLQYAHPELGVQAAKYEPPAAPAEETQRDGRRQQALSYFGHDIHADRSPYAFEPGLEKESRVKVPKKYSPHYSFPEKQGKYGPSYYINDDASFWTLVKNKMKTSFDQMTDLTKPVVDPIVEATHKITGNLGFGNGNRELTNVVKEKLGMVATPSVLLPALGLVAGGAALGLGAVAVGRYLDYDVVRMRNNDDIIEYQRALNGSYEPIVIRPELIQQENKTAKTSNEAEPLKRNRRSLNHKKEKRYKNRKMRKVKSTPKSSSS</sequence>
<keyword evidence="2" id="KW-1133">Transmembrane helix</keyword>
<accession>A0A5E4M8J3</accession>
<feature type="transmembrane region" description="Helical" evidence="2">
    <location>
        <begin position="477"/>
        <end position="502"/>
    </location>
</feature>
<dbReference type="AlphaFoldDB" id="A0A5E4M8J3"/>
<feature type="region of interest" description="Disordered" evidence="1">
    <location>
        <begin position="100"/>
        <end position="132"/>
    </location>
</feature>
<name>A0A5E4M8J3_9HEMI</name>
<protein>
    <submittedName>
        <fullName evidence="3">Uncharacterized protein</fullName>
    </submittedName>
</protein>
<proteinExistence type="predicted"/>
<feature type="region of interest" description="Disordered" evidence="1">
    <location>
        <begin position="540"/>
        <end position="584"/>
    </location>
</feature>
<feature type="compositionally biased region" description="Basic residues" evidence="1">
    <location>
        <begin position="554"/>
        <end position="577"/>
    </location>
</feature>
<evidence type="ECO:0000256" key="1">
    <source>
        <dbReference type="SAM" id="MobiDB-lite"/>
    </source>
</evidence>
<keyword evidence="2" id="KW-0812">Transmembrane</keyword>
<evidence type="ECO:0000313" key="4">
    <source>
        <dbReference type="Proteomes" id="UP000325440"/>
    </source>
</evidence>
<evidence type="ECO:0000256" key="2">
    <source>
        <dbReference type="SAM" id="Phobius"/>
    </source>
</evidence>
<feature type="compositionally biased region" description="Polar residues" evidence="1">
    <location>
        <begin position="105"/>
        <end position="126"/>
    </location>
</feature>
<organism evidence="3 4">
    <name type="scientific">Cinara cedri</name>
    <dbReference type="NCBI Taxonomy" id="506608"/>
    <lineage>
        <taxon>Eukaryota</taxon>
        <taxon>Metazoa</taxon>
        <taxon>Ecdysozoa</taxon>
        <taxon>Arthropoda</taxon>
        <taxon>Hexapoda</taxon>
        <taxon>Insecta</taxon>
        <taxon>Pterygota</taxon>
        <taxon>Neoptera</taxon>
        <taxon>Paraneoptera</taxon>
        <taxon>Hemiptera</taxon>
        <taxon>Sternorrhyncha</taxon>
        <taxon>Aphidomorpha</taxon>
        <taxon>Aphidoidea</taxon>
        <taxon>Aphididae</taxon>
        <taxon>Lachninae</taxon>
        <taxon>Cinara</taxon>
    </lineage>
</organism>
<keyword evidence="2" id="KW-0472">Membrane</keyword>
<dbReference type="Proteomes" id="UP000325440">
    <property type="component" value="Unassembled WGS sequence"/>
</dbReference>
<reference evidence="3 4" key="1">
    <citation type="submission" date="2019-08" db="EMBL/GenBank/DDBJ databases">
        <authorList>
            <person name="Alioto T."/>
            <person name="Alioto T."/>
            <person name="Gomez Garrido J."/>
        </authorList>
    </citation>
    <scope>NUCLEOTIDE SEQUENCE [LARGE SCALE GENOMIC DNA]</scope>
</reference>
<evidence type="ECO:0000313" key="3">
    <source>
        <dbReference type="EMBL" id="VVC25691.1"/>
    </source>
</evidence>
<gene>
    <name evidence="3" type="ORF">CINCED_3A006128</name>
</gene>